<dbReference type="InterPro" id="IPR029058">
    <property type="entry name" value="AB_hydrolase_fold"/>
</dbReference>
<reference evidence="3 4" key="1">
    <citation type="submission" date="2019-03" db="EMBL/GenBank/DDBJ databases">
        <title>Genomic Encyclopedia of Archaeal and Bacterial Type Strains, Phase II (KMG-II): from individual species to whole genera.</title>
        <authorList>
            <person name="Goeker M."/>
        </authorList>
    </citation>
    <scope>NUCLEOTIDE SEQUENCE [LARGE SCALE GENOMIC DNA]</scope>
    <source>
        <strain evidence="3 4">DSM 28213</strain>
    </source>
</reference>
<dbReference type="Pfam" id="PF02129">
    <property type="entry name" value="Peptidase_S15"/>
    <property type="match status" value="1"/>
</dbReference>
<dbReference type="Proteomes" id="UP000295215">
    <property type="component" value="Unassembled WGS sequence"/>
</dbReference>
<dbReference type="PANTHER" id="PTHR43265">
    <property type="entry name" value="ESTERASE ESTD"/>
    <property type="match status" value="1"/>
</dbReference>
<evidence type="ECO:0000313" key="4">
    <source>
        <dbReference type="Proteomes" id="UP000295215"/>
    </source>
</evidence>
<gene>
    <name evidence="3" type="ORF">C8P70_11530</name>
</gene>
<feature type="domain" description="Xaa-Pro dipeptidyl-peptidase-like" evidence="2">
    <location>
        <begin position="153"/>
        <end position="397"/>
    </location>
</feature>
<dbReference type="RefSeq" id="WP_133712709.1">
    <property type="nucleotide sequence ID" value="NZ_SOAG01000015.1"/>
</dbReference>
<evidence type="ECO:0000313" key="3">
    <source>
        <dbReference type="EMBL" id="TDS57531.1"/>
    </source>
</evidence>
<dbReference type="EMBL" id="SOAG01000015">
    <property type="protein sequence ID" value="TDS57531.1"/>
    <property type="molecule type" value="Genomic_DNA"/>
</dbReference>
<protein>
    <recommendedName>
        <fullName evidence="2">Xaa-Pro dipeptidyl-peptidase-like domain-containing protein</fullName>
    </recommendedName>
</protein>
<dbReference type="InterPro" id="IPR000383">
    <property type="entry name" value="Xaa-Pro-like_dom"/>
</dbReference>
<dbReference type="PANTHER" id="PTHR43265:SF1">
    <property type="entry name" value="ESTERASE ESTD"/>
    <property type="match status" value="1"/>
</dbReference>
<proteinExistence type="predicted"/>
<dbReference type="InterPro" id="IPR053145">
    <property type="entry name" value="AB_hydrolase_Est10"/>
</dbReference>
<dbReference type="AlphaFoldDB" id="A0A4R7F2M4"/>
<evidence type="ECO:0000256" key="1">
    <source>
        <dbReference type="SAM" id="SignalP"/>
    </source>
</evidence>
<sequence length="462" mass="51995">MKAFIYLFIFIVSTFLGQAQQYTKEKLNTKIEGTWNGKIEIPAQNLSFVLHITNENNQLKATFDSPDQGGFNIEIPEIRFENKTLYLKHPKMMMTYEGQLTNRQNIQGTFTQGGQSFSLNLIKGEFKRNRPQDPKPPFDYKSEDITFGNKEAGIKLTGTLTTPSGKGKFPAVVLVSGSGPNNRDEEVFDHKPFLVIADYLTKNGYAVLRYDKRGIATSEGDFAKATVFDFANDTKAAIAYLKGRNEIDSKKIGILGHSEGGQVAQIIAAEDSSLNFIILMASPGIKGSELMVLQNDALSKAMEIPEFTRTLNKELNEKTYEIIMKNDSKEKADEELKEYFKTTVYFKDLSNKELDKQIKGLYTDHFRQLLLFNPMDYLPKINCKVLAINGTKDLQVTSAENLAGINKGLKIKENLKIISYEGLNHLFQTAKIGLPGEYGSIDTTIEPKVLEDIKTWLNEKVK</sequence>
<accession>A0A4R7F2M4</accession>
<keyword evidence="4" id="KW-1185">Reference proteome</keyword>
<keyword evidence="1" id="KW-0732">Signal</keyword>
<dbReference type="OrthoDB" id="9809549at2"/>
<dbReference type="GO" id="GO:0052689">
    <property type="term" value="F:carboxylic ester hydrolase activity"/>
    <property type="evidence" value="ECO:0007669"/>
    <property type="project" value="TreeGrafter"/>
</dbReference>
<name>A0A4R7F2M4_9FLAO</name>
<feature type="chain" id="PRO_5020574523" description="Xaa-Pro dipeptidyl-peptidase-like domain-containing protein" evidence="1">
    <location>
        <begin position="20"/>
        <end position="462"/>
    </location>
</feature>
<feature type="signal peptide" evidence="1">
    <location>
        <begin position="1"/>
        <end position="19"/>
    </location>
</feature>
<evidence type="ECO:0000259" key="2">
    <source>
        <dbReference type="Pfam" id="PF02129"/>
    </source>
</evidence>
<organism evidence="3 4">
    <name type="scientific">Myroides indicus</name>
    <dbReference type="NCBI Taxonomy" id="1323422"/>
    <lineage>
        <taxon>Bacteria</taxon>
        <taxon>Pseudomonadati</taxon>
        <taxon>Bacteroidota</taxon>
        <taxon>Flavobacteriia</taxon>
        <taxon>Flavobacteriales</taxon>
        <taxon>Flavobacteriaceae</taxon>
        <taxon>Myroides</taxon>
    </lineage>
</organism>
<comment type="caution">
    <text evidence="3">The sequence shown here is derived from an EMBL/GenBank/DDBJ whole genome shotgun (WGS) entry which is preliminary data.</text>
</comment>
<dbReference type="Gene3D" id="3.40.50.1820">
    <property type="entry name" value="alpha/beta hydrolase"/>
    <property type="match status" value="1"/>
</dbReference>
<dbReference type="SUPFAM" id="SSF53474">
    <property type="entry name" value="alpha/beta-Hydrolases"/>
    <property type="match status" value="1"/>
</dbReference>